<accession>A0A7W4FDQ1</accession>
<gene>
    <name evidence="3" type="ORF">HLH33_05520</name>
</gene>
<keyword evidence="3" id="KW-0808">Transferase</keyword>
<dbReference type="CDD" id="cd03801">
    <property type="entry name" value="GT4_PimA-like"/>
    <property type="match status" value="1"/>
</dbReference>
<name>A0A7W4FDQ1_GLUDI</name>
<dbReference type="InterPro" id="IPR028098">
    <property type="entry name" value="Glyco_trans_4-like_N"/>
</dbReference>
<sequence>MKVLHIVRQFSPSVGGLEDSVLNLARIQRDLLGIDATVLTLDRVFGAPDRLPATDIVQGVPVRRIAWRGSTRYPLAPGVLRHLGDATIVHVHAIDFFFDFLAATRWLHGRTLVASTHGGFFHTSALRAIKTMWFRTVTRASLHAYARIVACSHSDARMFEPIAGTRLLTIENGIDQRKFRAAAAVDPTRTIVSFGRFARHKQIDLLFPLLARLRAGGGDWRLIVAGRPADQSEADLAAAARAAGVADAVRFVIAPSDDELKTLFGQASYYGCLSRHEGFGLAAVEALSAGLIPVLSDIVPFRRLVGQTGMGIVRPADDVDGLAEEMLALHARGDEALRSLRTHAIRESAHYDWNDVARRYTDMYGTVLMSAGKNPAPPISLDTAQGGSLS</sequence>
<feature type="domain" description="Glycosyl transferase family 1" evidence="1">
    <location>
        <begin position="180"/>
        <end position="330"/>
    </location>
</feature>
<evidence type="ECO:0000313" key="4">
    <source>
        <dbReference type="Proteomes" id="UP000550787"/>
    </source>
</evidence>
<dbReference type="Gene3D" id="3.40.50.2000">
    <property type="entry name" value="Glycogen Phosphorylase B"/>
    <property type="match status" value="2"/>
</dbReference>
<dbReference type="PANTHER" id="PTHR12526:SF638">
    <property type="entry name" value="SPORE COAT PROTEIN SA"/>
    <property type="match status" value="1"/>
</dbReference>
<dbReference type="Pfam" id="PF13439">
    <property type="entry name" value="Glyco_transf_4"/>
    <property type="match status" value="1"/>
</dbReference>
<dbReference type="SUPFAM" id="SSF53756">
    <property type="entry name" value="UDP-Glycosyltransferase/glycogen phosphorylase"/>
    <property type="match status" value="1"/>
</dbReference>
<dbReference type="PANTHER" id="PTHR12526">
    <property type="entry name" value="GLYCOSYLTRANSFERASE"/>
    <property type="match status" value="1"/>
</dbReference>
<organism evidence="3 4">
    <name type="scientific">Gluconacetobacter diazotrophicus</name>
    <name type="common">Acetobacter diazotrophicus</name>
    <dbReference type="NCBI Taxonomy" id="33996"/>
    <lineage>
        <taxon>Bacteria</taxon>
        <taxon>Pseudomonadati</taxon>
        <taxon>Pseudomonadota</taxon>
        <taxon>Alphaproteobacteria</taxon>
        <taxon>Acetobacterales</taxon>
        <taxon>Acetobacteraceae</taxon>
        <taxon>Gluconacetobacter</taxon>
    </lineage>
</organism>
<dbReference type="GO" id="GO:0016757">
    <property type="term" value="F:glycosyltransferase activity"/>
    <property type="evidence" value="ECO:0007669"/>
    <property type="project" value="InterPro"/>
</dbReference>
<dbReference type="RefSeq" id="WP_183115570.1">
    <property type="nucleotide sequence ID" value="NZ_JABEQG010000006.1"/>
</dbReference>
<evidence type="ECO:0000313" key="3">
    <source>
        <dbReference type="EMBL" id="MBB2155772.1"/>
    </source>
</evidence>
<dbReference type="Pfam" id="PF00534">
    <property type="entry name" value="Glycos_transf_1"/>
    <property type="match status" value="1"/>
</dbReference>
<dbReference type="InterPro" id="IPR001296">
    <property type="entry name" value="Glyco_trans_1"/>
</dbReference>
<dbReference type="AlphaFoldDB" id="A0A7W4FDQ1"/>
<protein>
    <submittedName>
        <fullName evidence="3">Glycosyltransferase family 4 protein</fullName>
    </submittedName>
</protein>
<feature type="domain" description="Glycosyltransferase subfamily 4-like N-terminal" evidence="2">
    <location>
        <begin position="14"/>
        <end position="175"/>
    </location>
</feature>
<dbReference type="EMBL" id="JABEQG010000006">
    <property type="protein sequence ID" value="MBB2155772.1"/>
    <property type="molecule type" value="Genomic_DNA"/>
</dbReference>
<proteinExistence type="predicted"/>
<comment type="caution">
    <text evidence="3">The sequence shown here is derived from an EMBL/GenBank/DDBJ whole genome shotgun (WGS) entry which is preliminary data.</text>
</comment>
<evidence type="ECO:0000259" key="2">
    <source>
        <dbReference type="Pfam" id="PF13439"/>
    </source>
</evidence>
<dbReference type="Proteomes" id="UP000550787">
    <property type="component" value="Unassembled WGS sequence"/>
</dbReference>
<evidence type="ECO:0000259" key="1">
    <source>
        <dbReference type="Pfam" id="PF00534"/>
    </source>
</evidence>
<reference evidence="3 4" key="1">
    <citation type="submission" date="2020-04" db="EMBL/GenBank/DDBJ databases">
        <title>Description of novel Gluconacetobacter.</title>
        <authorList>
            <person name="Sombolestani A."/>
        </authorList>
    </citation>
    <scope>NUCLEOTIDE SEQUENCE [LARGE SCALE GENOMIC DNA]</scope>
    <source>
        <strain evidence="3 4">LMG 7603</strain>
    </source>
</reference>